<reference evidence="1 2" key="1">
    <citation type="submission" date="2020-02" db="EMBL/GenBank/DDBJ databases">
        <authorList>
            <person name="Ferguson B K."/>
        </authorList>
    </citation>
    <scope>NUCLEOTIDE SEQUENCE [LARGE SCALE GENOMIC DNA]</scope>
</reference>
<dbReference type="Proteomes" id="UP000479000">
    <property type="component" value="Unassembled WGS sequence"/>
</dbReference>
<sequence length="135" mass="14969">MKSARAAEPTRAGTSYSFKLAINQRAISLTTVDVLFSRGVRRIRDQIQRGRERGREHATWPRISAIILGQSPSTTRPILMEIRVMPSFIHARTQGSPQTAQRDLESSTVVLCPPPLTATHDLVPFSKNAANSYAK</sequence>
<gene>
    <name evidence="1" type="ORF">NTEN_LOCUS678</name>
</gene>
<proteinExistence type="predicted"/>
<dbReference type="EMBL" id="CADCXU010001224">
    <property type="protein sequence ID" value="CAA9993795.1"/>
    <property type="molecule type" value="Genomic_DNA"/>
</dbReference>
<protein>
    <submittedName>
        <fullName evidence="1">Uncharacterized protein</fullName>
    </submittedName>
</protein>
<evidence type="ECO:0000313" key="1">
    <source>
        <dbReference type="EMBL" id="CAA9993795.1"/>
    </source>
</evidence>
<feature type="non-terminal residue" evidence="1">
    <location>
        <position position="135"/>
    </location>
</feature>
<organism evidence="1 2">
    <name type="scientific">Nesidiocoris tenuis</name>
    <dbReference type="NCBI Taxonomy" id="355587"/>
    <lineage>
        <taxon>Eukaryota</taxon>
        <taxon>Metazoa</taxon>
        <taxon>Ecdysozoa</taxon>
        <taxon>Arthropoda</taxon>
        <taxon>Hexapoda</taxon>
        <taxon>Insecta</taxon>
        <taxon>Pterygota</taxon>
        <taxon>Neoptera</taxon>
        <taxon>Paraneoptera</taxon>
        <taxon>Hemiptera</taxon>
        <taxon>Heteroptera</taxon>
        <taxon>Panheteroptera</taxon>
        <taxon>Cimicomorpha</taxon>
        <taxon>Miridae</taxon>
        <taxon>Dicyphina</taxon>
        <taxon>Nesidiocoris</taxon>
    </lineage>
</organism>
<evidence type="ECO:0000313" key="2">
    <source>
        <dbReference type="Proteomes" id="UP000479000"/>
    </source>
</evidence>
<dbReference type="AlphaFoldDB" id="A0A6H5FX64"/>
<keyword evidence="2" id="KW-1185">Reference proteome</keyword>
<name>A0A6H5FX64_9HEMI</name>
<accession>A0A6H5FX64</accession>